<feature type="domain" description="Nucleotidyl transferase" evidence="1">
    <location>
        <begin position="6"/>
        <end position="219"/>
    </location>
</feature>
<comment type="caution">
    <text evidence="2">The sequence shown here is derived from an EMBL/GenBank/DDBJ whole genome shotgun (WGS) entry which is preliminary data.</text>
</comment>
<dbReference type="CDD" id="cd04181">
    <property type="entry name" value="NTP_transferase"/>
    <property type="match status" value="1"/>
</dbReference>
<dbReference type="AlphaFoldDB" id="X1K1Q5"/>
<dbReference type="Pfam" id="PF00483">
    <property type="entry name" value="NTP_transferase"/>
    <property type="match status" value="1"/>
</dbReference>
<reference evidence="2" key="1">
    <citation type="journal article" date="2014" name="Front. Microbiol.">
        <title>High frequency of phylogenetically diverse reductive dehalogenase-homologous genes in deep subseafloor sedimentary metagenomes.</title>
        <authorList>
            <person name="Kawai M."/>
            <person name="Futagami T."/>
            <person name="Toyoda A."/>
            <person name="Takaki Y."/>
            <person name="Nishi S."/>
            <person name="Hori S."/>
            <person name="Arai W."/>
            <person name="Tsubouchi T."/>
            <person name="Morono Y."/>
            <person name="Uchiyama I."/>
            <person name="Ito T."/>
            <person name="Fujiyama A."/>
            <person name="Inagaki F."/>
            <person name="Takami H."/>
        </authorList>
    </citation>
    <scope>NUCLEOTIDE SEQUENCE</scope>
    <source>
        <strain evidence="2">Expedition CK06-06</strain>
    </source>
</reference>
<evidence type="ECO:0000313" key="2">
    <source>
        <dbReference type="EMBL" id="GAH75998.1"/>
    </source>
</evidence>
<dbReference type="Gene3D" id="3.90.550.10">
    <property type="entry name" value="Spore Coat Polysaccharide Biosynthesis Protein SpsA, Chain A"/>
    <property type="match status" value="1"/>
</dbReference>
<sequence>PIASVGKRLQPFTYSKPKAFLKIAGKRLIDHILIKLKKTFPKETNICFIVGYKKRQITDYLKNNHSDYFNLHFVEQEPLGYEADTPFFSGIGDAILLAKDYANNDDIFVFFSDRLPLEDYSQVLLNFHEDICDGVINVRQVSNPKYYGVVEIDENGIVRTIIEKPEIPKSNFAVSGSYLLGMSVTPRLFKLLNEQSTIPLENGQEHEITPIIQQLIEEGFKFKTHE</sequence>
<dbReference type="EMBL" id="BARU01027716">
    <property type="protein sequence ID" value="GAH75998.1"/>
    <property type="molecule type" value="Genomic_DNA"/>
</dbReference>
<protein>
    <recommendedName>
        <fullName evidence="1">Nucleotidyl transferase domain-containing protein</fullName>
    </recommendedName>
</protein>
<dbReference type="InterPro" id="IPR029044">
    <property type="entry name" value="Nucleotide-diphossugar_trans"/>
</dbReference>
<accession>X1K1Q5</accession>
<dbReference type="PANTHER" id="PTHR42883">
    <property type="entry name" value="GLUCOSE-1-PHOSPHATE THYMIDYLTRANSFERASE"/>
    <property type="match status" value="1"/>
</dbReference>
<dbReference type="PANTHER" id="PTHR42883:SF2">
    <property type="entry name" value="THYMIDYLYLTRANSFERASE"/>
    <property type="match status" value="1"/>
</dbReference>
<proteinExistence type="predicted"/>
<evidence type="ECO:0000259" key="1">
    <source>
        <dbReference type="Pfam" id="PF00483"/>
    </source>
</evidence>
<feature type="non-terminal residue" evidence="2">
    <location>
        <position position="1"/>
    </location>
</feature>
<dbReference type="SUPFAM" id="SSF53448">
    <property type="entry name" value="Nucleotide-diphospho-sugar transferases"/>
    <property type="match status" value="1"/>
</dbReference>
<organism evidence="2">
    <name type="scientific">marine sediment metagenome</name>
    <dbReference type="NCBI Taxonomy" id="412755"/>
    <lineage>
        <taxon>unclassified sequences</taxon>
        <taxon>metagenomes</taxon>
        <taxon>ecological metagenomes</taxon>
    </lineage>
</organism>
<gene>
    <name evidence="2" type="ORF">S03H2_44335</name>
</gene>
<name>X1K1Q5_9ZZZZ</name>
<dbReference type="InterPro" id="IPR005835">
    <property type="entry name" value="NTP_transferase_dom"/>
</dbReference>